<protein>
    <submittedName>
        <fullName evidence="1">Uncharacterized protein</fullName>
    </submittedName>
</protein>
<comment type="caution">
    <text evidence="1">The sequence shown here is derived from an EMBL/GenBank/DDBJ whole genome shotgun (WGS) entry which is preliminary data.</text>
</comment>
<reference evidence="1 2" key="1">
    <citation type="submission" date="2024-01" db="EMBL/GenBank/DDBJ databases">
        <title>The genomes of 5 underutilized Papilionoideae crops provide insights into root nodulation and disease resistanc.</title>
        <authorList>
            <person name="Jiang F."/>
        </authorList>
    </citation>
    <scope>NUCLEOTIDE SEQUENCE [LARGE SCALE GENOMIC DNA]</scope>
    <source>
        <strain evidence="1">LVBAO_FW01</strain>
        <tissue evidence="1">Leaves</tissue>
    </source>
</reference>
<sequence>MSDAPHALQFWSKFIHGKDMDGDPVALGYLQLSASDVVCINMKNEGSYVVAYNVGGDSAMVMLDDDKTTSERWKEGT</sequence>
<accession>A0AAN9K2J7</accession>
<evidence type="ECO:0000313" key="2">
    <source>
        <dbReference type="Proteomes" id="UP001367508"/>
    </source>
</evidence>
<keyword evidence="2" id="KW-1185">Reference proteome</keyword>
<dbReference type="Proteomes" id="UP001367508">
    <property type="component" value="Unassembled WGS sequence"/>
</dbReference>
<proteinExistence type="predicted"/>
<evidence type="ECO:0000313" key="1">
    <source>
        <dbReference type="EMBL" id="KAK7308746.1"/>
    </source>
</evidence>
<dbReference type="EMBL" id="JAYMYQ010000010">
    <property type="protein sequence ID" value="KAK7308746.1"/>
    <property type="molecule type" value="Genomic_DNA"/>
</dbReference>
<name>A0AAN9K2J7_CANGL</name>
<gene>
    <name evidence="1" type="ORF">VNO77_42372</name>
</gene>
<organism evidence="1 2">
    <name type="scientific">Canavalia gladiata</name>
    <name type="common">Sword bean</name>
    <name type="synonym">Dolichos gladiatus</name>
    <dbReference type="NCBI Taxonomy" id="3824"/>
    <lineage>
        <taxon>Eukaryota</taxon>
        <taxon>Viridiplantae</taxon>
        <taxon>Streptophyta</taxon>
        <taxon>Embryophyta</taxon>
        <taxon>Tracheophyta</taxon>
        <taxon>Spermatophyta</taxon>
        <taxon>Magnoliopsida</taxon>
        <taxon>eudicotyledons</taxon>
        <taxon>Gunneridae</taxon>
        <taxon>Pentapetalae</taxon>
        <taxon>rosids</taxon>
        <taxon>fabids</taxon>
        <taxon>Fabales</taxon>
        <taxon>Fabaceae</taxon>
        <taxon>Papilionoideae</taxon>
        <taxon>50 kb inversion clade</taxon>
        <taxon>NPAAA clade</taxon>
        <taxon>indigoferoid/millettioid clade</taxon>
        <taxon>Phaseoleae</taxon>
        <taxon>Canavalia</taxon>
    </lineage>
</organism>
<dbReference type="AlphaFoldDB" id="A0AAN9K2J7"/>